<dbReference type="AlphaFoldDB" id="A0A133PQ76"/>
<gene>
    <name evidence="1" type="ORF">HMPREF3229_00796</name>
</gene>
<dbReference type="Pfam" id="PF11369">
    <property type="entry name" value="DUF3160"/>
    <property type="match status" value="1"/>
</dbReference>
<accession>A0A133PQ76</accession>
<protein>
    <recommendedName>
        <fullName evidence="3">DUF3160 domain-containing protein</fullName>
    </recommendedName>
</protein>
<dbReference type="PATRIC" id="fig|54005.3.peg.784"/>
<organism evidence="1">
    <name type="scientific">Peptoniphilus harei</name>
    <dbReference type="NCBI Taxonomy" id="54005"/>
    <lineage>
        <taxon>Bacteria</taxon>
        <taxon>Bacillati</taxon>
        <taxon>Bacillota</taxon>
        <taxon>Tissierellia</taxon>
        <taxon>Tissierellales</taxon>
        <taxon>Peptoniphilaceae</taxon>
        <taxon>Peptoniphilus</taxon>
    </lineage>
</organism>
<name>A0A133PQ76_9FIRM</name>
<comment type="caution">
    <text evidence="1">The sequence shown here is derived from an EMBL/GenBank/DDBJ whole genome shotgun (WGS) entry which is preliminary data.</text>
</comment>
<reference evidence="1 2" key="1">
    <citation type="submission" date="2016-01" db="EMBL/GenBank/DDBJ databases">
        <authorList>
            <person name="Oliw E.H."/>
        </authorList>
    </citation>
    <scope>NUCLEOTIDE SEQUENCE [LARGE SCALE GENOMIC DNA]</scope>
    <source>
        <strain evidence="1 2">CMW7756A</strain>
    </source>
</reference>
<evidence type="ECO:0000313" key="1">
    <source>
        <dbReference type="EMBL" id="KXA30788.1"/>
    </source>
</evidence>
<dbReference type="SMART" id="SM01325">
    <property type="entry name" value="DUF3160"/>
    <property type="match status" value="1"/>
</dbReference>
<dbReference type="InterPro" id="IPR022601">
    <property type="entry name" value="DUF3160"/>
</dbReference>
<proteinExistence type="predicted"/>
<evidence type="ECO:0000313" key="2">
    <source>
        <dbReference type="Proteomes" id="UP000070174"/>
    </source>
</evidence>
<dbReference type="RefSeq" id="WP_060799994.1">
    <property type="nucleotide sequence ID" value="NZ_KQ957097.1"/>
</dbReference>
<evidence type="ECO:0008006" key="3">
    <source>
        <dbReference type="Google" id="ProtNLM"/>
    </source>
</evidence>
<dbReference type="PROSITE" id="PS51257">
    <property type="entry name" value="PROKAR_LIPOPROTEIN"/>
    <property type="match status" value="1"/>
</dbReference>
<dbReference type="EMBL" id="LRQE01000024">
    <property type="protein sequence ID" value="KXA30788.1"/>
    <property type="molecule type" value="Genomic_DNA"/>
</dbReference>
<dbReference type="Proteomes" id="UP000070174">
    <property type="component" value="Unassembled WGS sequence"/>
</dbReference>
<sequence>MEVKKKIILTSLVALLLLTGCKNDKGTLSEKEAAKIELQDTKFLDEMENKTTYIDYRLSEFTPSLKDYKIAEDFSNVVNFSEFGDFTQKQKEMLLKNGFVITKPKNLENNEYSEDPWNYEFDQIHQIYEDNEYKVLASFVTTDSVTHIFHIFYDGFLRNLEKNELYPKSIELNKNLLAENINLLSEIKNEKLKEIQYRNIAFVATGLKLLGDEPENLPEEAKKIYEEEIKNASSEEIASSAISGKDVDFSQLKPRGHYTRSEELKKYFSGTMYFGQVGLFIENEGKPDEDSILQGLLLTHSIYKNPEILKTWEDLVEPIDFLVESADDLSIREFARTLYGVYGKDFDINKLDDNKNLSKAYTVLKSYPDPQVAGFMGKSFRYMPQRAVMDSVLMQNVVDIAGPNHPSDRPIYSGLDLMTAFGNEKAREILDKDPYNSHWDKYKERTDENISIVKKMEDLDWQKNMYRGWLWMLKSYDQKFGEGYPMFMRNDAWERKDLVSALGSFAELKHDTVLYGKAVMAEMGGGGDFEIPKSYVEPNVELYEKLNWLLEFTKVNLKDRQMLSEKYEEKLNNFQAMVVKFRDISIKELQNEPLTEEEIIDLLNIGGEMERIMVDFVESSDENNISYWYEIQNATDRRMPVVVDLMRVVENSVGLPKDEISHIGTGKPMEIFVIYPHQDKLYMGRGATFSYYEFLNKERLTDEDWQKMVYDDARDFPTWYKDLVTEEKKAIEFHSYGPDYEESMYKE</sequence>